<dbReference type="GO" id="GO:0016787">
    <property type="term" value="F:hydrolase activity"/>
    <property type="evidence" value="ECO:0007669"/>
    <property type="project" value="UniProtKB-KW"/>
</dbReference>
<feature type="domain" description="Carboxylesterase type B" evidence="4">
    <location>
        <begin position="4"/>
        <end position="464"/>
    </location>
</feature>
<evidence type="ECO:0000256" key="2">
    <source>
        <dbReference type="ARBA" id="ARBA00022801"/>
    </source>
</evidence>
<evidence type="ECO:0000256" key="3">
    <source>
        <dbReference type="RuleBase" id="RU361235"/>
    </source>
</evidence>
<sequence>MQAEATTAHGRVRGAVEDGIAVFRGIPYAAPPQGADRFGAPRPVEPWTGVREAVEYGPTAPHPPYLGGLADALPERRIPGADYLNLNVWTPGTGERGLPVLVYIHGGAFTNGSGAEPAYDAAAFARDGVVAVTFNYRLGAEGFARVEGAPDNRGLLDQIAALEWVRDNIAAFGGDPARVTVFGESAGAMSVVTLMAIPRARALFHRAIAQSGAGHTVQHPEDADRIAAALAERLGVPATPDGLAGVPVKALLEEQVRIDIEIRGRGGGRGWGPRLRRTGALPFAPVVDGELLPQRPVEALRAGEGAGIDLLIGTTSEEYRLFLVPPGILPAIGADRLAAEARVLGLPEEAAAVYAEEAGGAPGDAYCALCTDAVFRIPAYRALEARAAAGGGRSHAYEFTWRSPRFDGALGACHALEIPFVFDNLADGRTLAGPEAPQALADAMHRAWIDFATTGDPGWPEWDPAERVFMRFDHYGAGTVRDPGARTRLLWEGLAD</sequence>
<keyword evidence="6" id="KW-1185">Reference proteome</keyword>
<dbReference type="RefSeq" id="WP_270073596.1">
    <property type="nucleotide sequence ID" value="NZ_JAJAQC010000033.1"/>
</dbReference>
<dbReference type="Proteomes" id="UP001140076">
    <property type="component" value="Unassembled WGS sequence"/>
</dbReference>
<proteinExistence type="inferred from homology"/>
<dbReference type="InterPro" id="IPR029058">
    <property type="entry name" value="AB_hydrolase_fold"/>
</dbReference>
<evidence type="ECO:0000256" key="1">
    <source>
        <dbReference type="ARBA" id="ARBA00005964"/>
    </source>
</evidence>
<protein>
    <recommendedName>
        <fullName evidence="3">Carboxylic ester hydrolase</fullName>
        <ecNumber evidence="3">3.1.1.-</ecNumber>
    </recommendedName>
</protein>
<accession>A0A9X3SEY3</accession>
<dbReference type="InterPro" id="IPR050309">
    <property type="entry name" value="Type-B_Carboxylest/Lipase"/>
</dbReference>
<comment type="similarity">
    <text evidence="1 3">Belongs to the type-B carboxylesterase/lipase family.</text>
</comment>
<dbReference type="Gene3D" id="3.40.50.1820">
    <property type="entry name" value="alpha/beta hydrolase"/>
    <property type="match status" value="1"/>
</dbReference>
<organism evidence="5 6">
    <name type="scientific">Streptomonospora mangrovi</name>
    <dbReference type="NCBI Taxonomy" id="2883123"/>
    <lineage>
        <taxon>Bacteria</taxon>
        <taxon>Bacillati</taxon>
        <taxon>Actinomycetota</taxon>
        <taxon>Actinomycetes</taxon>
        <taxon>Streptosporangiales</taxon>
        <taxon>Nocardiopsidaceae</taxon>
        <taxon>Streptomonospora</taxon>
    </lineage>
</organism>
<evidence type="ECO:0000259" key="4">
    <source>
        <dbReference type="Pfam" id="PF00135"/>
    </source>
</evidence>
<dbReference type="EC" id="3.1.1.-" evidence="3"/>
<reference evidence="5" key="1">
    <citation type="submission" date="2021-10" db="EMBL/GenBank/DDBJ databases">
        <title>Streptomonospora sp. nov., isolated from mangrove soil.</title>
        <authorList>
            <person name="Chen X."/>
            <person name="Ge X."/>
            <person name="Liu W."/>
        </authorList>
    </citation>
    <scope>NUCLEOTIDE SEQUENCE</scope>
    <source>
        <strain evidence="5">S1-112</strain>
    </source>
</reference>
<dbReference type="Pfam" id="PF00135">
    <property type="entry name" value="COesterase"/>
    <property type="match status" value="1"/>
</dbReference>
<dbReference type="EMBL" id="JAJAQC010000033">
    <property type="protein sequence ID" value="MDA0566338.1"/>
    <property type="molecule type" value="Genomic_DNA"/>
</dbReference>
<keyword evidence="2 3" id="KW-0378">Hydrolase</keyword>
<dbReference type="PROSITE" id="PS00122">
    <property type="entry name" value="CARBOXYLESTERASE_B_1"/>
    <property type="match status" value="1"/>
</dbReference>
<dbReference type="AlphaFoldDB" id="A0A9X3SEY3"/>
<name>A0A9X3SEY3_9ACTN</name>
<evidence type="ECO:0000313" key="5">
    <source>
        <dbReference type="EMBL" id="MDA0566338.1"/>
    </source>
</evidence>
<dbReference type="SUPFAM" id="SSF53474">
    <property type="entry name" value="alpha/beta-Hydrolases"/>
    <property type="match status" value="1"/>
</dbReference>
<dbReference type="PANTHER" id="PTHR11559">
    <property type="entry name" value="CARBOXYLESTERASE"/>
    <property type="match status" value="1"/>
</dbReference>
<dbReference type="InterPro" id="IPR002018">
    <property type="entry name" value="CarbesteraseB"/>
</dbReference>
<evidence type="ECO:0000313" key="6">
    <source>
        <dbReference type="Proteomes" id="UP001140076"/>
    </source>
</evidence>
<gene>
    <name evidence="5" type="ORF">LG943_18750</name>
</gene>
<comment type="caution">
    <text evidence="5">The sequence shown here is derived from an EMBL/GenBank/DDBJ whole genome shotgun (WGS) entry which is preliminary data.</text>
</comment>
<dbReference type="InterPro" id="IPR019826">
    <property type="entry name" value="Carboxylesterase_B_AS"/>
</dbReference>